<evidence type="ECO:0000313" key="2">
    <source>
        <dbReference type="Proteomes" id="UP000670947"/>
    </source>
</evidence>
<dbReference type="SUPFAM" id="SSF49899">
    <property type="entry name" value="Concanavalin A-like lectins/glucanases"/>
    <property type="match status" value="1"/>
</dbReference>
<accession>A0ABS3W8G4</accession>
<name>A0ABS3W8G4_9BACL</name>
<dbReference type="InterPro" id="IPR009784">
    <property type="entry name" value="DUF1349"/>
</dbReference>
<dbReference type="PANTHER" id="PTHR35332">
    <property type="entry name" value="REGULATION OF ENOLASE PROTEIN 1"/>
    <property type="match status" value="1"/>
</dbReference>
<reference evidence="1 2" key="1">
    <citation type="submission" date="2021-03" db="EMBL/GenBank/DDBJ databases">
        <title>Paenibacillus artemisicola MWE-103 whole genome sequence.</title>
        <authorList>
            <person name="Ham Y.J."/>
        </authorList>
    </citation>
    <scope>NUCLEOTIDE SEQUENCE [LARGE SCALE GENOMIC DNA]</scope>
    <source>
        <strain evidence="1 2">MWE-103</strain>
    </source>
</reference>
<protein>
    <submittedName>
        <fullName evidence="1">DUF1349 domain-containing protein</fullName>
    </submittedName>
</protein>
<evidence type="ECO:0000313" key="1">
    <source>
        <dbReference type="EMBL" id="MBO7744588.1"/>
    </source>
</evidence>
<dbReference type="Pfam" id="PF07081">
    <property type="entry name" value="DUF1349"/>
    <property type="match status" value="1"/>
</dbReference>
<dbReference type="EMBL" id="JAGGDJ010000005">
    <property type="protein sequence ID" value="MBO7744588.1"/>
    <property type="molecule type" value="Genomic_DNA"/>
</dbReference>
<proteinExistence type="predicted"/>
<dbReference type="RefSeq" id="WP_208847543.1">
    <property type="nucleotide sequence ID" value="NZ_JAGGDJ010000005.1"/>
</dbReference>
<dbReference type="Proteomes" id="UP000670947">
    <property type="component" value="Unassembled WGS sequence"/>
</dbReference>
<comment type="caution">
    <text evidence="1">The sequence shown here is derived from an EMBL/GenBank/DDBJ whole genome shotgun (WGS) entry which is preliminary data.</text>
</comment>
<dbReference type="InterPro" id="IPR013320">
    <property type="entry name" value="ConA-like_dom_sf"/>
</dbReference>
<dbReference type="PANTHER" id="PTHR35332:SF2">
    <property type="entry name" value="REGULATION OF ENOLASE PROTEIN 1"/>
    <property type="match status" value="1"/>
</dbReference>
<organism evidence="1 2">
    <name type="scientific">Paenibacillus artemisiicola</name>
    <dbReference type="NCBI Taxonomy" id="1172618"/>
    <lineage>
        <taxon>Bacteria</taxon>
        <taxon>Bacillati</taxon>
        <taxon>Bacillota</taxon>
        <taxon>Bacilli</taxon>
        <taxon>Bacillales</taxon>
        <taxon>Paenibacillaceae</taxon>
        <taxon>Paenibacillus</taxon>
    </lineage>
</organism>
<dbReference type="Gene3D" id="2.60.120.200">
    <property type="match status" value="1"/>
</dbReference>
<sequence length="195" mass="21367">MTLQLFGKAERHRLAWTNEPPRWQFAEGGGLLVEAPPKADYYQDPAGHHIVSSAPFLHAAAGSDFALTTRLGAEMKHRYDSGCLMLLADDRNWAKLCFEYDGRRPIIVSVVTKDGSSDDCNSEPVAVERPYLRMTRAGDCVSFHWSADGEAWALVRYFGMRLPDTCRAGVVAQSPQGTGCAAAFDFLALTEPGAV</sequence>
<keyword evidence="2" id="KW-1185">Reference proteome</keyword>
<gene>
    <name evidence="1" type="ORF">I8J29_10295</name>
</gene>